<evidence type="ECO:0000259" key="1">
    <source>
        <dbReference type="Pfam" id="PF01248"/>
    </source>
</evidence>
<evidence type="ECO:0000313" key="3">
    <source>
        <dbReference type="Proteomes" id="UP000195305"/>
    </source>
</evidence>
<comment type="caution">
    <text evidence="2">The sequence shown here is derived from an EMBL/GenBank/DDBJ whole genome shotgun (WGS) entry which is preliminary data.</text>
</comment>
<dbReference type="RefSeq" id="WP_087357458.1">
    <property type="nucleotide sequence ID" value="NZ_AP031415.1"/>
</dbReference>
<dbReference type="InterPro" id="IPR029064">
    <property type="entry name" value="Ribosomal_eL30-like_sf"/>
</dbReference>
<protein>
    <submittedName>
        <fullName evidence="2">50S ribosomal protein L7ae</fullName>
    </submittedName>
</protein>
<keyword evidence="2" id="KW-0689">Ribosomal protein</keyword>
<dbReference type="Proteomes" id="UP000195305">
    <property type="component" value="Unassembled WGS sequence"/>
</dbReference>
<accession>A0A1Y4T2G0</accession>
<organism evidence="2 3">
    <name type="scientific">Massilimicrobiota timonensis</name>
    <dbReference type="NCBI Taxonomy" id="1776392"/>
    <lineage>
        <taxon>Bacteria</taxon>
        <taxon>Bacillati</taxon>
        <taxon>Bacillota</taxon>
        <taxon>Erysipelotrichia</taxon>
        <taxon>Erysipelotrichales</taxon>
        <taxon>Erysipelotrichaceae</taxon>
        <taxon>Massilimicrobiota</taxon>
    </lineage>
</organism>
<dbReference type="Gene3D" id="3.30.1330.30">
    <property type="match status" value="1"/>
</dbReference>
<dbReference type="OrthoDB" id="9794863at2"/>
<dbReference type="EMBL" id="NFLJ01000008">
    <property type="protein sequence ID" value="OUQ35382.1"/>
    <property type="molecule type" value="Genomic_DNA"/>
</dbReference>
<proteinExistence type="predicted"/>
<evidence type="ECO:0000313" key="2">
    <source>
        <dbReference type="EMBL" id="OUQ35382.1"/>
    </source>
</evidence>
<feature type="domain" description="Ribosomal protein eL8/eL30/eS12/Gadd45" evidence="1">
    <location>
        <begin position="9"/>
        <end position="93"/>
    </location>
</feature>
<gene>
    <name evidence="2" type="ORF">B5E75_03780</name>
</gene>
<dbReference type="SUPFAM" id="SSF55315">
    <property type="entry name" value="L30e-like"/>
    <property type="match status" value="1"/>
</dbReference>
<reference evidence="2 3" key="1">
    <citation type="journal article" date="2018" name="BMC Genomics">
        <title>Whole genome sequencing and function prediction of 133 gut anaerobes isolated from chicken caecum in pure cultures.</title>
        <authorList>
            <person name="Medvecky M."/>
            <person name="Cejkova D."/>
            <person name="Polansky O."/>
            <person name="Karasova D."/>
            <person name="Kubasova T."/>
            <person name="Cizek A."/>
            <person name="Rychlik I."/>
        </authorList>
    </citation>
    <scope>NUCLEOTIDE SEQUENCE [LARGE SCALE GENOMIC DNA]</scope>
    <source>
        <strain evidence="2 3">An13</strain>
    </source>
</reference>
<sequence length="97" mass="10970">MLDKNKVSLLGLAMRARKIATGDILLKSIRSQKAYFVLIAQDASENTKKRYMDKCTYYHVDYQIDGTIEEISRAIGKDNRVAIGILDKGFANKIKSK</sequence>
<dbReference type="AlphaFoldDB" id="A0A1Y4T2G0"/>
<dbReference type="GO" id="GO:0005840">
    <property type="term" value="C:ribosome"/>
    <property type="evidence" value="ECO:0007669"/>
    <property type="project" value="UniProtKB-KW"/>
</dbReference>
<name>A0A1Y4T2G0_9FIRM</name>
<keyword evidence="2" id="KW-0687">Ribonucleoprotein</keyword>
<dbReference type="InterPro" id="IPR004038">
    <property type="entry name" value="Ribosomal_eL8/eL30/eS12/Gad45"/>
</dbReference>
<dbReference type="Pfam" id="PF01248">
    <property type="entry name" value="Ribosomal_L7Ae"/>
    <property type="match status" value="1"/>
</dbReference>
<keyword evidence="3" id="KW-1185">Reference proteome</keyword>